<feature type="compositionally biased region" description="Basic residues" evidence="1">
    <location>
        <begin position="87"/>
        <end position="104"/>
    </location>
</feature>
<feature type="compositionally biased region" description="Basic and acidic residues" evidence="1">
    <location>
        <begin position="77"/>
        <end position="86"/>
    </location>
</feature>
<name>A0A1V2VZD9_9BURK</name>
<proteinExistence type="predicted"/>
<gene>
    <name evidence="2" type="ORF">A8E72_26575</name>
</gene>
<reference evidence="2 3" key="1">
    <citation type="submission" date="2016-08" db="EMBL/GenBank/DDBJ databases">
        <authorList>
            <person name="Seilhamer J.J."/>
        </authorList>
    </citation>
    <scope>NUCLEOTIDE SEQUENCE [LARGE SCALE GENOMIC DNA]</scope>
    <source>
        <strain evidence="2 3">VC14762</strain>
    </source>
</reference>
<dbReference type="OrthoDB" id="9938971at2"/>
<comment type="caution">
    <text evidence="2">The sequence shown here is derived from an EMBL/GenBank/DDBJ whole genome shotgun (WGS) entry which is preliminary data.</text>
</comment>
<evidence type="ECO:0000313" key="2">
    <source>
        <dbReference type="EMBL" id="ONU79796.1"/>
    </source>
</evidence>
<evidence type="ECO:0000256" key="1">
    <source>
        <dbReference type="SAM" id="MobiDB-lite"/>
    </source>
</evidence>
<dbReference type="AlphaFoldDB" id="A0A1V2VZD9"/>
<protein>
    <submittedName>
        <fullName evidence="2">Uncharacterized protein</fullName>
    </submittedName>
</protein>
<accession>A0A1V2VZD9</accession>
<dbReference type="EMBL" id="MUTJ01000082">
    <property type="protein sequence ID" value="ONU79796.1"/>
    <property type="molecule type" value="Genomic_DNA"/>
</dbReference>
<sequence>MTRRRCDRVFQWSCGRYQHAERCGCAARIRHAGACVTEREAGMRAGRRGAAACAESSAARGVRCSGETAAIDGARLAAHERDDGTRRGTRTSTRRARARARHTRDSHVSPTQKESACQRPCPTIL</sequence>
<evidence type="ECO:0000313" key="3">
    <source>
        <dbReference type="Proteomes" id="UP000188543"/>
    </source>
</evidence>
<dbReference type="Proteomes" id="UP000188543">
    <property type="component" value="Unassembled WGS sequence"/>
</dbReference>
<feature type="region of interest" description="Disordered" evidence="1">
    <location>
        <begin position="75"/>
        <end position="125"/>
    </location>
</feature>
<organism evidence="2 3">
    <name type="scientific">Burkholderia cenocepacia</name>
    <dbReference type="NCBI Taxonomy" id="95486"/>
    <lineage>
        <taxon>Bacteria</taxon>
        <taxon>Pseudomonadati</taxon>
        <taxon>Pseudomonadota</taxon>
        <taxon>Betaproteobacteria</taxon>
        <taxon>Burkholderiales</taxon>
        <taxon>Burkholderiaceae</taxon>
        <taxon>Burkholderia</taxon>
        <taxon>Burkholderia cepacia complex</taxon>
    </lineage>
</organism>